<organism evidence="2 3">
    <name type="scientific">Aegilops tauschii subsp. strangulata</name>
    <name type="common">Goatgrass</name>
    <dbReference type="NCBI Taxonomy" id="200361"/>
    <lineage>
        <taxon>Eukaryota</taxon>
        <taxon>Viridiplantae</taxon>
        <taxon>Streptophyta</taxon>
        <taxon>Embryophyta</taxon>
        <taxon>Tracheophyta</taxon>
        <taxon>Spermatophyta</taxon>
        <taxon>Magnoliopsida</taxon>
        <taxon>Liliopsida</taxon>
        <taxon>Poales</taxon>
        <taxon>Poaceae</taxon>
        <taxon>BOP clade</taxon>
        <taxon>Pooideae</taxon>
        <taxon>Triticodae</taxon>
        <taxon>Triticeae</taxon>
        <taxon>Triticinae</taxon>
        <taxon>Aegilops</taxon>
    </lineage>
</organism>
<reference evidence="2" key="4">
    <citation type="submission" date="2019-03" db="UniProtKB">
        <authorList>
            <consortium name="EnsemblPlants"/>
        </authorList>
    </citation>
    <scope>IDENTIFICATION</scope>
</reference>
<name>A0A453E2B2_AEGTS</name>
<keyword evidence="1" id="KW-1133">Transmembrane helix</keyword>
<dbReference type="Gramene" id="AET3Gv20196100.3">
    <property type="protein sequence ID" value="AET3Gv20196100.3"/>
    <property type="gene ID" value="AET3Gv20196100"/>
</dbReference>
<proteinExistence type="predicted"/>
<reference evidence="3" key="1">
    <citation type="journal article" date="2014" name="Science">
        <title>Ancient hybridizations among the ancestral genomes of bread wheat.</title>
        <authorList>
            <consortium name="International Wheat Genome Sequencing Consortium,"/>
            <person name="Marcussen T."/>
            <person name="Sandve S.R."/>
            <person name="Heier L."/>
            <person name="Spannagl M."/>
            <person name="Pfeifer M."/>
            <person name="Jakobsen K.S."/>
            <person name="Wulff B.B."/>
            <person name="Steuernagel B."/>
            <person name="Mayer K.F."/>
            <person name="Olsen O.A."/>
        </authorList>
    </citation>
    <scope>NUCLEOTIDE SEQUENCE [LARGE SCALE GENOMIC DNA]</scope>
    <source>
        <strain evidence="3">cv. AL8/78</strain>
    </source>
</reference>
<sequence length="68" mass="7621">SSFGLPKIGISQGCFFLFSAFHLTQLKLKNLIQWSLLTAFCPKSLVLLFLINVGYISLCYLYPSPVYG</sequence>
<evidence type="ECO:0000313" key="3">
    <source>
        <dbReference type="Proteomes" id="UP000015105"/>
    </source>
</evidence>
<keyword evidence="3" id="KW-1185">Reference proteome</keyword>
<evidence type="ECO:0000313" key="2">
    <source>
        <dbReference type="EnsemblPlants" id="AET3Gv20196100.3"/>
    </source>
</evidence>
<reference evidence="2" key="3">
    <citation type="journal article" date="2017" name="Nature">
        <title>Genome sequence of the progenitor of the wheat D genome Aegilops tauschii.</title>
        <authorList>
            <person name="Luo M.C."/>
            <person name="Gu Y.Q."/>
            <person name="Puiu D."/>
            <person name="Wang H."/>
            <person name="Twardziok S.O."/>
            <person name="Deal K.R."/>
            <person name="Huo N."/>
            <person name="Zhu T."/>
            <person name="Wang L."/>
            <person name="Wang Y."/>
            <person name="McGuire P.E."/>
            <person name="Liu S."/>
            <person name="Long H."/>
            <person name="Ramasamy R.K."/>
            <person name="Rodriguez J.C."/>
            <person name="Van S.L."/>
            <person name="Yuan L."/>
            <person name="Wang Z."/>
            <person name="Xia Z."/>
            <person name="Xiao L."/>
            <person name="Anderson O.D."/>
            <person name="Ouyang S."/>
            <person name="Liang Y."/>
            <person name="Zimin A.V."/>
            <person name="Pertea G."/>
            <person name="Qi P."/>
            <person name="Bennetzen J.L."/>
            <person name="Dai X."/>
            <person name="Dawson M.W."/>
            <person name="Muller H.G."/>
            <person name="Kugler K."/>
            <person name="Rivarola-Duarte L."/>
            <person name="Spannagl M."/>
            <person name="Mayer K.F.X."/>
            <person name="Lu F.H."/>
            <person name="Bevan M.W."/>
            <person name="Leroy P."/>
            <person name="Li P."/>
            <person name="You F.M."/>
            <person name="Sun Q."/>
            <person name="Liu Z."/>
            <person name="Lyons E."/>
            <person name="Wicker T."/>
            <person name="Salzberg S.L."/>
            <person name="Devos K.M."/>
            <person name="Dvorak J."/>
        </authorList>
    </citation>
    <scope>NUCLEOTIDE SEQUENCE [LARGE SCALE GENOMIC DNA]</scope>
    <source>
        <strain evidence="2">cv. AL8/78</strain>
    </source>
</reference>
<protein>
    <submittedName>
        <fullName evidence="2">Uncharacterized protein</fullName>
    </submittedName>
</protein>
<keyword evidence="1" id="KW-0472">Membrane</keyword>
<evidence type="ECO:0000256" key="1">
    <source>
        <dbReference type="SAM" id="Phobius"/>
    </source>
</evidence>
<feature type="transmembrane region" description="Helical" evidence="1">
    <location>
        <begin position="45"/>
        <end position="63"/>
    </location>
</feature>
<dbReference type="EnsemblPlants" id="AET3Gv20196100.3">
    <property type="protein sequence ID" value="AET3Gv20196100.3"/>
    <property type="gene ID" value="AET3Gv20196100"/>
</dbReference>
<feature type="transmembrane region" description="Helical" evidence="1">
    <location>
        <begin position="6"/>
        <end position="24"/>
    </location>
</feature>
<reference evidence="3" key="2">
    <citation type="journal article" date="2017" name="Nat. Plants">
        <title>The Aegilops tauschii genome reveals multiple impacts of transposons.</title>
        <authorList>
            <person name="Zhao G."/>
            <person name="Zou C."/>
            <person name="Li K."/>
            <person name="Wang K."/>
            <person name="Li T."/>
            <person name="Gao L."/>
            <person name="Zhang X."/>
            <person name="Wang H."/>
            <person name="Yang Z."/>
            <person name="Liu X."/>
            <person name="Jiang W."/>
            <person name="Mao L."/>
            <person name="Kong X."/>
            <person name="Jiao Y."/>
            <person name="Jia J."/>
        </authorList>
    </citation>
    <scope>NUCLEOTIDE SEQUENCE [LARGE SCALE GENOMIC DNA]</scope>
    <source>
        <strain evidence="3">cv. AL8/78</strain>
    </source>
</reference>
<dbReference type="Proteomes" id="UP000015105">
    <property type="component" value="Chromosome 3D"/>
</dbReference>
<dbReference type="AlphaFoldDB" id="A0A453E2B2"/>
<accession>A0A453E2B2</accession>
<reference evidence="2" key="5">
    <citation type="journal article" date="2021" name="G3 (Bethesda)">
        <title>Aegilops tauschii genome assembly Aet v5.0 features greater sequence contiguity and improved annotation.</title>
        <authorList>
            <person name="Wang L."/>
            <person name="Zhu T."/>
            <person name="Rodriguez J.C."/>
            <person name="Deal K.R."/>
            <person name="Dubcovsky J."/>
            <person name="McGuire P.E."/>
            <person name="Lux T."/>
            <person name="Spannagl M."/>
            <person name="Mayer K.F.X."/>
            <person name="Baldrich P."/>
            <person name="Meyers B.C."/>
            <person name="Huo N."/>
            <person name="Gu Y.Q."/>
            <person name="Zhou H."/>
            <person name="Devos K.M."/>
            <person name="Bennetzen J.L."/>
            <person name="Unver T."/>
            <person name="Budak H."/>
            <person name="Gulick P.J."/>
            <person name="Galiba G."/>
            <person name="Kalapos B."/>
            <person name="Nelson D.R."/>
            <person name="Li P."/>
            <person name="You F.M."/>
            <person name="Luo M.C."/>
            <person name="Dvorak J."/>
        </authorList>
    </citation>
    <scope>NUCLEOTIDE SEQUENCE [LARGE SCALE GENOMIC DNA]</scope>
    <source>
        <strain evidence="2">cv. AL8/78</strain>
    </source>
</reference>
<keyword evidence="1" id="KW-0812">Transmembrane</keyword>